<feature type="transmembrane region" description="Helical" evidence="11">
    <location>
        <begin position="264"/>
        <end position="285"/>
    </location>
</feature>
<dbReference type="FunFam" id="2.60.40.10:FF:000414">
    <property type="entry name" value="Interleukin-6 receptor subunit beta"/>
    <property type="match status" value="1"/>
</dbReference>
<evidence type="ECO:0000256" key="4">
    <source>
        <dbReference type="ARBA" id="ARBA00022692"/>
    </source>
</evidence>
<evidence type="ECO:0008006" key="14">
    <source>
        <dbReference type="Google" id="ProtNLM"/>
    </source>
</evidence>
<keyword evidence="7 11" id="KW-1133">Transmembrane helix</keyword>
<evidence type="ECO:0000256" key="9">
    <source>
        <dbReference type="ARBA" id="ARBA00023170"/>
    </source>
</evidence>
<comment type="subcellular location">
    <subcellularLocation>
        <location evidence="1">Cell membrane</location>
        <topology evidence="1">Single-pass type I membrane protein</topology>
    </subcellularLocation>
</comment>
<comment type="similarity">
    <text evidence="2">Belongs to the type I cytokine receptor family. Type 2 subfamily.</text>
</comment>
<evidence type="ECO:0000256" key="3">
    <source>
        <dbReference type="ARBA" id="ARBA00022475"/>
    </source>
</evidence>
<comment type="caution">
    <text evidence="12">The sequence shown here is derived from an EMBL/GenBank/DDBJ whole genome shotgun (WGS) entry which is preliminary data.</text>
</comment>
<dbReference type="GO" id="GO:0004896">
    <property type="term" value="F:cytokine receptor activity"/>
    <property type="evidence" value="ECO:0007669"/>
    <property type="project" value="TreeGrafter"/>
</dbReference>
<evidence type="ECO:0000256" key="10">
    <source>
        <dbReference type="ARBA" id="ARBA00023180"/>
    </source>
</evidence>
<evidence type="ECO:0000256" key="7">
    <source>
        <dbReference type="ARBA" id="ARBA00022989"/>
    </source>
</evidence>
<gene>
    <name evidence="12" type="ORF">EI555_016457</name>
</gene>
<keyword evidence="8 11" id="KW-0472">Membrane</keyword>
<evidence type="ECO:0000256" key="5">
    <source>
        <dbReference type="ARBA" id="ARBA00022729"/>
    </source>
</evidence>
<evidence type="ECO:0000313" key="12">
    <source>
        <dbReference type="EMBL" id="TKC35898.1"/>
    </source>
</evidence>
<keyword evidence="10" id="KW-0325">Glycoprotein</keyword>
<accession>A0A4U1EIA1</accession>
<feature type="non-terminal residue" evidence="12">
    <location>
        <position position="1"/>
    </location>
</feature>
<dbReference type="AlphaFoldDB" id="A0A4U1EIA1"/>
<name>A0A4U1EIA1_MONMO</name>
<evidence type="ECO:0000256" key="2">
    <source>
        <dbReference type="ARBA" id="ARBA00008921"/>
    </source>
</evidence>
<reference evidence="13" key="1">
    <citation type="journal article" date="2019" name="IScience">
        <title>Narwhal Genome Reveals Long-Term Low Genetic Diversity despite Current Large Abundance Size.</title>
        <authorList>
            <person name="Westbury M.V."/>
            <person name="Petersen B."/>
            <person name="Garde E."/>
            <person name="Heide-Jorgensen M.P."/>
            <person name="Lorenzen E.D."/>
        </authorList>
    </citation>
    <scope>NUCLEOTIDE SEQUENCE [LARGE SCALE GENOMIC DNA]</scope>
</reference>
<keyword evidence="5" id="KW-0732">Signal</keyword>
<dbReference type="Gene3D" id="2.60.40.10">
    <property type="entry name" value="Immunoglobulins"/>
    <property type="match status" value="3"/>
</dbReference>
<dbReference type="GO" id="GO:0043235">
    <property type="term" value="C:receptor complex"/>
    <property type="evidence" value="ECO:0007669"/>
    <property type="project" value="TreeGrafter"/>
</dbReference>
<protein>
    <recommendedName>
        <fullName evidence="14">Fibronectin type-III domain-containing protein</fullName>
    </recommendedName>
</protein>
<evidence type="ECO:0000256" key="1">
    <source>
        <dbReference type="ARBA" id="ARBA00004251"/>
    </source>
</evidence>
<evidence type="ECO:0000256" key="11">
    <source>
        <dbReference type="SAM" id="Phobius"/>
    </source>
</evidence>
<keyword evidence="3" id="KW-1003">Cell membrane</keyword>
<dbReference type="Proteomes" id="UP000308365">
    <property type="component" value="Unassembled WGS sequence"/>
</dbReference>
<keyword evidence="4 11" id="KW-0812">Transmembrane</keyword>
<sequence>PHGLDLWRVLGLAEVDGRRPVQLLWKATNIWYFPENSTNLTETMNTTNQQLKLYLGGKTYRVYVISYNSLGESPVATLRIPAIDEKSFQCIEAMQTCFTQDQLVMEWQSSVLEVDTWMIEWVPDLDTESSTISWESVSQTRNWTIQQDELKPFRCYNISVYPMSISRSHDKGGEHWCGDGHNYMEGVPRVREMVSSTTVPYFTKLKMERNSVIKTVNSSILQYSLESLTRKTSYTVQVMASTSAGGTSGTRINFKTLSISVFEIFIITSLVGGGLLILIILTVAYDLKKPNKLKHLCWPSVPKPAESSIATWRGDDLKINTPDKLNLKEFDDSVNTEEDGILKPCSAPSDLIDRLLLADLPLEPQSSLGLSPWWTDGSTSSPSSTPRLQLHLCHPQISICIEPRIHTSNCSLDISTWNEHVQDKECVSTTYVLLFQTLFLHSHTWTLGVIEAPSSSPASSGSPNPHTPLCKTLPISPPYSIPSNPVPTLAWSSLIWTFEQMPHWSSFLQP</sequence>
<dbReference type="EMBL" id="RWIC01001417">
    <property type="protein sequence ID" value="TKC35898.1"/>
    <property type="molecule type" value="Genomic_DNA"/>
</dbReference>
<proteinExistence type="inferred from homology"/>
<evidence type="ECO:0000256" key="6">
    <source>
        <dbReference type="ARBA" id="ARBA00022737"/>
    </source>
</evidence>
<dbReference type="GO" id="GO:0019955">
    <property type="term" value="F:cytokine binding"/>
    <property type="evidence" value="ECO:0007669"/>
    <property type="project" value="TreeGrafter"/>
</dbReference>
<dbReference type="PANTHER" id="PTHR23036:SF96">
    <property type="entry name" value="INTERLEUKIN-31 RECEPTOR SUBUNIT ALPHA"/>
    <property type="match status" value="1"/>
</dbReference>
<dbReference type="InterPro" id="IPR050379">
    <property type="entry name" value="Type-I_Cytokine_Rcpt"/>
</dbReference>
<organism evidence="12 13">
    <name type="scientific">Monodon monoceros</name>
    <name type="common">Narwhal</name>
    <name type="synonym">Ceratodon monodon</name>
    <dbReference type="NCBI Taxonomy" id="40151"/>
    <lineage>
        <taxon>Eukaryota</taxon>
        <taxon>Metazoa</taxon>
        <taxon>Chordata</taxon>
        <taxon>Craniata</taxon>
        <taxon>Vertebrata</taxon>
        <taxon>Euteleostomi</taxon>
        <taxon>Mammalia</taxon>
        <taxon>Eutheria</taxon>
        <taxon>Laurasiatheria</taxon>
        <taxon>Artiodactyla</taxon>
        <taxon>Whippomorpha</taxon>
        <taxon>Cetacea</taxon>
        <taxon>Odontoceti</taxon>
        <taxon>Monodontidae</taxon>
        <taxon>Monodon</taxon>
    </lineage>
</organism>
<evidence type="ECO:0000256" key="8">
    <source>
        <dbReference type="ARBA" id="ARBA00023136"/>
    </source>
</evidence>
<dbReference type="InterPro" id="IPR013783">
    <property type="entry name" value="Ig-like_fold"/>
</dbReference>
<evidence type="ECO:0000313" key="13">
    <source>
        <dbReference type="Proteomes" id="UP000308365"/>
    </source>
</evidence>
<keyword evidence="6" id="KW-0677">Repeat</keyword>
<dbReference type="PANTHER" id="PTHR23036">
    <property type="entry name" value="CYTOKINE RECEPTOR"/>
    <property type="match status" value="1"/>
</dbReference>
<dbReference type="GO" id="GO:0009897">
    <property type="term" value="C:external side of plasma membrane"/>
    <property type="evidence" value="ECO:0007669"/>
    <property type="project" value="TreeGrafter"/>
</dbReference>
<keyword evidence="9" id="KW-0675">Receptor</keyword>